<organism evidence="1 2">
    <name type="scientific">Mesorhizobium onobrychidis</name>
    <dbReference type="NCBI Taxonomy" id="2775404"/>
    <lineage>
        <taxon>Bacteria</taxon>
        <taxon>Pseudomonadati</taxon>
        <taxon>Pseudomonadota</taxon>
        <taxon>Alphaproteobacteria</taxon>
        <taxon>Hyphomicrobiales</taxon>
        <taxon>Phyllobacteriaceae</taxon>
        <taxon>Mesorhizobium</taxon>
    </lineage>
</organism>
<proteinExistence type="predicted"/>
<reference evidence="1" key="1">
    <citation type="submission" date="2020-09" db="EMBL/GenBank/DDBJ databases">
        <title>Rhizobia associated with sainfoin plants.</title>
        <authorList>
            <person name="Asharfi S."/>
            <person name="Kuzmanovic N."/>
            <person name="Bunk B."/>
            <person name="Sproeer C."/>
            <person name="Becker M."/>
            <person name="Thuenen T."/>
        </authorList>
    </citation>
    <scope>NUCLEOTIDE SEQUENCE</scope>
    <source>
        <strain evidence="1">OM4</strain>
    </source>
</reference>
<sequence length="414" mass="44742">MAAAGGLVALGFFVAYKGALRPVTKFKSRQAGLREAFTEARRSSSKRVDELYESSPVSRADALLTESLFRLKEGKAEAEAAYRSMSWWGKLTIDPPDLPEMENKIDQLEAAKWRLDQSGELQKARSIFDAIEARSQDRLDASEIDALRSVPSSHLERYDEKAVAKSAIWLSAMSIPVSAWSDISQVGNIYDTLREVNGNYAEMSDIDVWLTSLTLPGESLAGLVSLTKGAYFEKLVEADFGGERFEHFNHPDTDILVDGVAYQIKATDSTSYVNSIADHIPVISTTEVARLTGSIDGGYSNEELEGTVELALGGSVVDILDTTVDAVLTGVGGLTLIATLRGINHAATRFKDGRADAVLGGLGVAATGTVKSFVDTAELGYKAMTSRPSRFVGRMAGRAVSKVVDRIDRKLSDS</sequence>
<evidence type="ECO:0000313" key="2">
    <source>
        <dbReference type="Proteomes" id="UP001058098"/>
    </source>
</evidence>
<protein>
    <submittedName>
        <fullName evidence="1">Uncharacterized protein</fullName>
    </submittedName>
</protein>
<dbReference type="Proteomes" id="UP001058098">
    <property type="component" value="Chromosome"/>
</dbReference>
<accession>A0ABY5R6K7</accession>
<dbReference type="EMBL" id="CP062229">
    <property type="protein sequence ID" value="UVC17877.1"/>
    <property type="molecule type" value="Genomic_DNA"/>
</dbReference>
<keyword evidence="2" id="KW-1185">Reference proteome</keyword>
<dbReference type="RefSeq" id="WP_258122756.1">
    <property type="nucleotide sequence ID" value="NZ_CP062229.1"/>
</dbReference>
<evidence type="ECO:0000313" key="1">
    <source>
        <dbReference type="EMBL" id="UVC17877.1"/>
    </source>
</evidence>
<name>A0ABY5R6K7_9HYPH</name>
<gene>
    <name evidence="1" type="ORF">IHQ72_12720</name>
</gene>